<comment type="caution">
    <text evidence="1">The sequence shown here is derived from an EMBL/GenBank/DDBJ whole genome shotgun (WGS) entry which is preliminary data.</text>
</comment>
<organism evidence="1 2">
    <name type="scientific">Acidithiobacillus thiooxidans</name>
    <name type="common">Thiobacillus thiooxidans</name>
    <dbReference type="NCBI Taxonomy" id="930"/>
    <lineage>
        <taxon>Bacteria</taxon>
        <taxon>Pseudomonadati</taxon>
        <taxon>Pseudomonadota</taxon>
        <taxon>Acidithiobacillia</taxon>
        <taxon>Acidithiobacillales</taxon>
        <taxon>Acidithiobacillaceae</taxon>
        <taxon>Acidithiobacillus</taxon>
    </lineage>
</organism>
<dbReference type="eggNOG" id="COG2253">
    <property type="taxonomic scope" value="Bacteria"/>
</dbReference>
<dbReference type="Gene3D" id="3.10.450.620">
    <property type="entry name" value="JHP933, nucleotidyltransferase-like core domain"/>
    <property type="match status" value="1"/>
</dbReference>
<protein>
    <recommendedName>
        <fullName evidence="3">Nucleotidyl transferase AbiEii/AbiGii toxin family protein</fullName>
    </recommendedName>
</protein>
<evidence type="ECO:0008006" key="3">
    <source>
        <dbReference type="Google" id="ProtNLM"/>
    </source>
</evidence>
<dbReference type="InterPro" id="IPR014942">
    <property type="entry name" value="AbiEii"/>
</dbReference>
<sequence>MNVVENGYRCLGEKTAEMVSSIVEEHLVLLPKDMIEKDILVADAVRAICAAGKARDAQIIFGGGTSLSQAQQVIQRMSEDADFRIVLPPDVTSQNQRRKFLSAIKIDIHNAMEQAGFPLEGELKSRNGNAYIMGNFGYASVFARSDALRPQIKLEITAFEPVANVELKPLRTILDRVLNSPIEALLPMVPVVSIEDTLSDKVVGYLRRTAADRAGCGRGDYDDRLVRHLYDVHCILQAKGDLSGVVAPLFAGTVERDRETYGNQFLAFKDHPYAVLQDEITHLADADIRARYERFCQIMIYGNIPAFDAVVESFQSFADKLLMRMPRQEMSTGAQKILM</sequence>
<gene>
    <name evidence="1" type="ORF">A6P07_15205</name>
</gene>
<name>A0A1C2I2C6_ACITH</name>
<accession>A0A1C2I2C6</accession>
<dbReference type="Pfam" id="PF08843">
    <property type="entry name" value="AbiEii"/>
    <property type="match status" value="1"/>
</dbReference>
<proteinExistence type="predicted"/>
<dbReference type="Proteomes" id="UP000094893">
    <property type="component" value="Unassembled WGS sequence"/>
</dbReference>
<evidence type="ECO:0000313" key="1">
    <source>
        <dbReference type="EMBL" id="OCX70162.1"/>
    </source>
</evidence>
<dbReference type="RefSeq" id="WP_024895159.1">
    <property type="nucleotide sequence ID" value="NZ_LWRZ01000286.1"/>
</dbReference>
<dbReference type="AlphaFoldDB" id="A0A1C2I2C6"/>
<dbReference type="EMBL" id="LWSA01000205">
    <property type="protein sequence ID" value="OCX70162.1"/>
    <property type="molecule type" value="Genomic_DNA"/>
</dbReference>
<evidence type="ECO:0000313" key="2">
    <source>
        <dbReference type="Proteomes" id="UP000094893"/>
    </source>
</evidence>
<reference evidence="1 2" key="1">
    <citation type="journal article" date="2016" name="Int. J. Mol. Sci.">
        <title>Comparative genomics of the extreme acidophile Acidithiobacillus thiooxidans reveals intraspecific divergence and niche adaptation.</title>
        <authorList>
            <person name="Zhang X."/>
            <person name="Feng X."/>
            <person name="Tao J."/>
            <person name="Ma L."/>
            <person name="Xiao Y."/>
            <person name="Liang Y."/>
            <person name="Liu X."/>
            <person name="Yin H."/>
        </authorList>
    </citation>
    <scope>NUCLEOTIDE SEQUENCE [LARGE SCALE GENOMIC DNA]</scope>
    <source>
        <strain evidence="1 2">A02</strain>
    </source>
</reference>